<keyword evidence="2" id="KW-0963">Cytoplasm</keyword>
<keyword evidence="9" id="KW-1185">Reference proteome</keyword>
<dbReference type="STRING" id="34508.A0A4V6A2V5"/>
<dbReference type="PANTHER" id="PTHR13493:SF3">
    <property type="entry name" value="RRNA N6-ADENOSINE-METHYLTRANSFERASE ZCCHC4"/>
    <property type="match status" value="1"/>
</dbReference>
<dbReference type="GO" id="GO:0008270">
    <property type="term" value="F:zinc ion binding"/>
    <property type="evidence" value="ECO:0007669"/>
    <property type="project" value="UniProtKB-KW"/>
</dbReference>
<dbReference type="GO" id="GO:0005730">
    <property type="term" value="C:nucleolus"/>
    <property type="evidence" value="ECO:0007669"/>
    <property type="project" value="TreeGrafter"/>
</dbReference>
<evidence type="ECO:0000256" key="3">
    <source>
        <dbReference type="ARBA" id="ARBA00022603"/>
    </source>
</evidence>
<comment type="caution">
    <text evidence="8">The sequence shown here is derived from an EMBL/GenBank/DDBJ whole genome shotgun (WGS) entry which is preliminary data.</text>
</comment>
<dbReference type="InterPro" id="IPR039846">
    <property type="entry name" value="ZCCHC4"/>
</dbReference>
<sequence>MKSASRKRNFQGSREFAFRSKKPKDAKRAPGNADSSAIRQRGFFELLDSSDCASIPHCPHGPCLLFGERGGRRRRWFSCAVFRSANGCSFRVDIRADGRLPPIESPKPQEVDYRYDDCPNQFRKLKASKVDVVYCKTCESCVPVQKHAKDHVVSGPLEDLKHPSRILDPMCANKGQAQYWFSEESISVILDALNKNSVDGVICIGAPSIFEAVEKTKLRRFMLDVDHRFARFYSKSQFAHYSLLVNHFYEPDGATRMRDFLKGVKRVAIICDPPFGVFMNAITRSFEQLKAQVCDSMEVKSIIAVPIFVGKHLEREGFSMIEYKVTYTNHKQFSTPERTVVRLFTNFPANSFVLPFNEGYRFCKPCERYVCVGNKHCDSCGKCASKDGSTYAHCAQCGYCVKPTYEHCSKCRKCHLRGRCF</sequence>
<keyword evidence="3" id="KW-0489">Methyltransferase</keyword>
<feature type="domain" description="CTCHY-type" evidence="7">
    <location>
        <begin position="358"/>
        <end position="419"/>
    </location>
</feature>
<keyword evidence="5" id="KW-0479">Metal-binding</keyword>
<gene>
    <name evidence="8" type="ORF">L596_014694</name>
</gene>
<keyword evidence="4" id="KW-0808">Transferase</keyword>
<proteinExistence type="predicted"/>
<dbReference type="AlphaFoldDB" id="A0A4V6A2V5"/>
<evidence type="ECO:0000256" key="6">
    <source>
        <dbReference type="SAM" id="MobiDB-lite"/>
    </source>
</evidence>
<keyword evidence="5" id="KW-0862">Zinc</keyword>
<dbReference type="GO" id="GO:0008988">
    <property type="term" value="F:rRNA (adenine-N6-)-methyltransferase activity"/>
    <property type="evidence" value="ECO:0007669"/>
    <property type="project" value="InterPro"/>
</dbReference>
<name>A0A4V6A2V5_STECR</name>
<evidence type="ECO:0000259" key="7">
    <source>
        <dbReference type="PROSITE" id="PS51270"/>
    </source>
</evidence>
<comment type="subcellular location">
    <subcellularLocation>
        <location evidence="1">Cytoplasm</location>
    </subcellularLocation>
</comment>
<evidence type="ECO:0000313" key="8">
    <source>
        <dbReference type="EMBL" id="TKR80655.1"/>
    </source>
</evidence>
<dbReference type="InterPro" id="IPR041370">
    <property type="entry name" value="Mlase_EEF1AKMT1/ZCCHC4"/>
</dbReference>
<evidence type="ECO:0000256" key="2">
    <source>
        <dbReference type="ARBA" id="ARBA00022490"/>
    </source>
</evidence>
<accession>A0A4V6A2V5</accession>
<dbReference type="OrthoDB" id="431817at2759"/>
<evidence type="ECO:0000256" key="4">
    <source>
        <dbReference type="ARBA" id="ARBA00022679"/>
    </source>
</evidence>
<keyword evidence="5" id="KW-0863">Zinc-finger</keyword>
<feature type="region of interest" description="Disordered" evidence="6">
    <location>
        <begin position="1"/>
        <end position="34"/>
    </location>
</feature>
<reference evidence="8 9" key="1">
    <citation type="journal article" date="2015" name="Genome Biol.">
        <title>Comparative genomics of Steinernema reveals deeply conserved gene regulatory networks.</title>
        <authorList>
            <person name="Dillman A.R."/>
            <person name="Macchietto M."/>
            <person name="Porter C.F."/>
            <person name="Rogers A."/>
            <person name="Williams B."/>
            <person name="Antoshechkin I."/>
            <person name="Lee M.M."/>
            <person name="Goodwin Z."/>
            <person name="Lu X."/>
            <person name="Lewis E.E."/>
            <person name="Goodrich-Blair H."/>
            <person name="Stock S.P."/>
            <person name="Adams B.J."/>
            <person name="Sternberg P.W."/>
            <person name="Mortazavi A."/>
        </authorList>
    </citation>
    <scope>NUCLEOTIDE SEQUENCE [LARGE SCALE GENOMIC DNA]</scope>
    <source>
        <strain evidence="8 9">ALL</strain>
    </source>
</reference>
<evidence type="ECO:0000256" key="1">
    <source>
        <dbReference type="ARBA" id="ARBA00004496"/>
    </source>
</evidence>
<dbReference type="PROSITE" id="PS51270">
    <property type="entry name" value="ZF_CTCHY"/>
    <property type="match status" value="1"/>
</dbReference>
<organism evidence="8 9">
    <name type="scientific">Steinernema carpocapsae</name>
    <name type="common">Entomopathogenic nematode</name>
    <dbReference type="NCBI Taxonomy" id="34508"/>
    <lineage>
        <taxon>Eukaryota</taxon>
        <taxon>Metazoa</taxon>
        <taxon>Ecdysozoa</taxon>
        <taxon>Nematoda</taxon>
        <taxon>Chromadorea</taxon>
        <taxon>Rhabditida</taxon>
        <taxon>Tylenchina</taxon>
        <taxon>Panagrolaimomorpha</taxon>
        <taxon>Strongyloidoidea</taxon>
        <taxon>Steinernematidae</taxon>
        <taxon>Steinernema</taxon>
    </lineage>
</organism>
<dbReference type="Proteomes" id="UP000298663">
    <property type="component" value="Unassembled WGS sequence"/>
</dbReference>
<dbReference type="PANTHER" id="PTHR13493">
    <property type="entry name" value="ZINC FINGER CCHC DOMAIN-CONTAINING"/>
    <property type="match status" value="1"/>
</dbReference>
<evidence type="ECO:0000256" key="5">
    <source>
        <dbReference type="PROSITE-ProRule" id="PRU00965"/>
    </source>
</evidence>
<protein>
    <recommendedName>
        <fullName evidence="7">CTCHY-type domain-containing protein</fullName>
    </recommendedName>
</protein>
<dbReference type="Pfam" id="PF10237">
    <property type="entry name" value="N6-adenineMlase"/>
    <property type="match status" value="1"/>
</dbReference>
<dbReference type="PROSITE" id="PS50216">
    <property type="entry name" value="DHHC"/>
    <property type="match status" value="1"/>
</dbReference>
<reference evidence="8 9" key="2">
    <citation type="journal article" date="2019" name="G3 (Bethesda)">
        <title>Hybrid Assembly of the Genome of the Entomopathogenic Nematode Steinernema carpocapsae Identifies the X-Chromosome.</title>
        <authorList>
            <person name="Serra L."/>
            <person name="Macchietto M."/>
            <person name="Macias-Munoz A."/>
            <person name="McGill C.J."/>
            <person name="Rodriguez I.M."/>
            <person name="Rodriguez B."/>
            <person name="Murad R."/>
            <person name="Mortazavi A."/>
        </authorList>
    </citation>
    <scope>NUCLEOTIDE SEQUENCE [LARGE SCALE GENOMIC DNA]</scope>
    <source>
        <strain evidence="8 9">ALL</strain>
    </source>
</reference>
<dbReference type="GO" id="GO:0005737">
    <property type="term" value="C:cytoplasm"/>
    <property type="evidence" value="ECO:0007669"/>
    <property type="project" value="UniProtKB-SubCell"/>
</dbReference>
<evidence type="ECO:0000313" key="9">
    <source>
        <dbReference type="Proteomes" id="UP000298663"/>
    </source>
</evidence>
<dbReference type="InterPro" id="IPR017921">
    <property type="entry name" value="Znf_CTCHY"/>
</dbReference>
<dbReference type="EMBL" id="AZBU02000004">
    <property type="protein sequence ID" value="TKR80655.1"/>
    <property type="molecule type" value="Genomic_DNA"/>
</dbReference>